<keyword evidence="9" id="KW-1185">Reference proteome</keyword>
<comment type="cofactor">
    <cofactor evidence="1 6">
        <name>Ca(2+)</name>
        <dbReference type="ChEBI" id="CHEBI:29108"/>
    </cofactor>
</comment>
<evidence type="ECO:0000313" key="9">
    <source>
        <dbReference type="Proteomes" id="UP000186955"/>
    </source>
</evidence>
<keyword evidence="6" id="KW-0479">Metal-binding</keyword>
<dbReference type="EC" id="3.2.1.-" evidence="7"/>
<dbReference type="GO" id="GO:0005509">
    <property type="term" value="F:calcium ion binding"/>
    <property type="evidence" value="ECO:0007669"/>
    <property type="project" value="InterPro"/>
</dbReference>
<evidence type="ECO:0000256" key="6">
    <source>
        <dbReference type="PIRSR" id="PIRSR601382-2"/>
    </source>
</evidence>
<dbReference type="Pfam" id="PF01532">
    <property type="entry name" value="Glyco_hydro_47"/>
    <property type="match status" value="1"/>
</dbReference>
<keyword evidence="4 7" id="KW-0378">Hydrolase</keyword>
<reference evidence="8 9" key="1">
    <citation type="submission" date="2016-10" db="EMBL/GenBank/DDBJ databases">
        <title>Genome sequence of the ascomycete fungus Penicillium subrubescens.</title>
        <authorList>
            <person name="De Vries R.P."/>
            <person name="Peng M."/>
            <person name="Dilokpimol A."/>
            <person name="Hilden K."/>
            <person name="Makela M.R."/>
            <person name="Grigoriev I."/>
            <person name="Riley R."/>
            <person name="Granchi Z."/>
        </authorList>
    </citation>
    <scope>NUCLEOTIDE SEQUENCE [LARGE SCALE GENOMIC DNA]</scope>
    <source>
        <strain evidence="8 9">CBS 132785</strain>
    </source>
</reference>
<accession>A0A1Q5URY5</accession>
<evidence type="ECO:0000256" key="3">
    <source>
        <dbReference type="ARBA" id="ARBA00007658"/>
    </source>
</evidence>
<evidence type="ECO:0000256" key="5">
    <source>
        <dbReference type="ARBA" id="ARBA00023157"/>
    </source>
</evidence>
<proteinExistence type="inferred from homology"/>
<dbReference type="Gene3D" id="1.50.10.10">
    <property type="match status" value="1"/>
</dbReference>
<dbReference type="InterPro" id="IPR012341">
    <property type="entry name" value="6hp_glycosidase-like_sf"/>
</dbReference>
<evidence type="ECO:0000256" key="7">
    <source>
        <dbReference type="RuleBase" id="RU361193"/>
    </source>
</evidence>
<dbReference type="EMBL" id="MNBE01000017">
    <property type="protein sequence ID" value="OKP15209.1"/>
    <property type="molecule type" value="Genomic_DNA"/>
</dbReference>
<dbReference type="InterPro" id="IPR050749">
    <property type="entry name" value="Glycosyl_Hydrolase_47"/>
</dbReference>
<comment type="similarity">
    <text evidence="3 7">Belongs to the glycosyl hydrolase 47 family.</text>
</comment>
<comment type="caution">
    <text evidence="8">The sequence shown here is derived from an EMBL/GenBank/DDBJ whole genome shotgun (WGS) entry which is preliminary data.</text>
</comment>
<dbReference type="InterPro" id="IPR036026">
    <property type="entry name" value="Seven-hairpin_glycosidases"/>
</dbReference>
<dbReference type="GO" id="GO:0005783">
    <property type="term" value="C:endoplasmic reticulum"/>
    <property type="evidence" value="ECO:0007669"/>
    <property type="project" value="TreeGrafter"/>
</dbReference>
<dbReference type="InterPro" id="IPR001382">
    <property type="entry name" value="Glyco_hydro_47"/>
</dbReference>
<dbReference type="AlphaFoldDB" id="A0A1Q5URY5"/>
<dbReference type="PRINTS" id="PR00747">
    <property type="entry name" value="GLYHDRLASE47"/>
</dbReference>
<dbReference type="GO" id="GO:0016020">
    <property type="term" value="C:membrane"/>
    <property type="evidence" value="ECO:0007669"/>
    <property type="project" value="InterPro"/>
</dbReference>
<dbReference type="GO" id="GO:0004571">
    <property type="term" value="F:mannosyl-oligosaccharide 1,2-alpha-mannosidase activity"/>
    <property type="evidence" value="ECO:0007669"/>
    <property type="project" value="InterPro"/>
</dbReference>
<keyword evidence="5" id="KW-1015">Disulfide bond</keyword>
<feature type="binding site" evidence="6">
    <location>
        <position position="147"/>
    </location>
    <ligand>
        <name>Ca(2+)</name>
        <dbReference type="ChEBI" id="CHEBI:29108"/>
    </ligand>
</feature>
<comment type="pathway">
    <text evidence="2">Protein modification; protein glycosylation.</text>
</comment>
<dbReference type="PANTHER" id="PTHR11742:SF89">
    <property type="entry name" value="ALPHA-1,2-MANNOSIDASE"/>
    <property type="match status" value="1"/>
</dbReference>
<protein>
    <recommendedName>
        <fullName evidence="7">alpha-1,2-Mannosidase</fullName>
        <ecNumber evidence="7">3.2.1.-</ecNumber>
    </recommendedName>
</protein>
<evidence type="ECO:0000256" key="1">
    <source>
        <dbReference type="ARBA" id="ARBA00001913"/>
    </source>
</evidence>
<gene>
    <name evidence="8" type="ORF">PENSUB_1423</name>
</gene>
<dbReference type="PANTHER" id="PTHR11742">
    <property type="entry name" value="MANNOSYL-OLIGOSACCHARIDE ALPHA-1,2-MANNOSIDASE-RELATED"/>
    <property type="match status" value="1"/>
</dbReference>
<name>A0A1Q5URY5_9EURO</name>
<organism evidence="8 9">
    <name type="scientific">Penicillium subrubescens</name>
    <dbReference type="NCBI Taxonomy" id="1316194"/>
    <lineage>
        <taxon>Eukaryota</taxon>
        <taxon>Fungi</taxon>
        <taxon>Dikarya</taxon>
        <taxon>Ascomycota</taxon>
        <taxon>Pezizomycotina</taxon>
        <taxon>Eurotiomycetes</taxon>
        <taxon>Eurotiomycetidae</taxon>
        <taxon>Eurotiales</taxon>
        <taxon>Aspergillaceae</taxon>
        <taxon>Penicillium</taxon>
    </lineage>
</organism>
<dbReference type="GO" id="GO:0005975">
    <property type="term" value="P:carbohydrate metabolic process"/>
    <property type="evidence" value="ECO:0007669"/>
    <property type="project" value="InterPro"/>
</dbReference>
<evidence type="ECO:0000256" key="4">
    <source>
        <dbReference type="ARBA" id="ARBA00022801"/>
    </source>
</evidence>
<dbReference type="SUPFAM" id="SSF48225">
    <property type="entry name" value="Seven-hairpin glycosidases"/>
    <property type="match status" value="1"/>
</dbReference>
<evidence type="ECO:0000256" key="2">
    <source>
        <dbReference type="ARBA" id="ARBA00004922"/>
    </source>
</evidence>
<keyword evidence="6" id="KW-0106">Calcium</keyword>
<dbReference type="Proteomes" id="UP000186955">
    <property type="component" value="Unassembled WGS sequence"/>
</dbReference>
<sequence>MRIANNLSVERMALEARSLQMDNQPTRPNPNLDVEKYIREHHVPKGFIAIPDTRYNLRPETVESIFVLYRVTGREDLLDIAWEIFEKIQNATETSEANAAIVDVTTNGEPVHNDSMESYWMAQIPKYFYLMFSPPDILSLDEYVFNSGGHPLKLSEHTEAGFEPQ</sequence>
<dbReference type="GO" id="GO:0036503">
    <property type="term" value="P:ERAD pathway"/>
    <property type="evidence" value="ECO:0007669"/>
    <property type="project" value="UniProtKB-ARBA"/>
</dbReference>
<evidence type="ECO:0000313" key="8">
    <source>
        <dbReference type="EMBL" id="OKP15209.1"/>
    </source>
</evidence>
<dbReference type="STRING" id="1316194.A0A1Q5URY5"/>
<dbReference type="UniPathway" id="UPA00378"/>
<keyword evidence="7" id="KW-0326">Glycosidase</keyword>